<feature type="transmembrane region" description="Helical" evidence="7">
    <location>
        <begin position="134"/>
        <end position="152"/>
    </location>
</feature>
<evidence type="ECO:0000256" key="5">
    <source>
        <dbReference type="ARBA" id="ARBA00022989"/>
    </source>
</evidence>
<feature type="transmembrane region" description="Helical" evidence="7">
    <location>
        <begin position="363"/>
        <end position="384"/>
    </location>
</feature>
<accession>A0A7U3YD81</accession>
<dbReference type="InterPro" id="IPR050189">
    <property type="entry name" value="MFS_Efflux_Transporters"/>
</dbReference>
<feature type="transmembrane region" description="Helical" evidence="7">
    <location>
        <begin position="72"/>
        <end position="95"/>
    </location>
</feature>
<dbReference type="CDD" id="cd17474">
    <property type="entry name" value="MFS_YfmO_like"/>
    <property type="match status" value="1"/>
</dbReference>
<evidence type="ECO:0000256" key="1">
    <source>
        <dbReference type="ARBA" id="ARBA00004651"/>
    </source>
</evidence>
<comment type="subcellular location">
    <subcellularLocation>
        <location evidence="1">Cell membrane</location>
        <topology evidence="1">Multi-pass membrane protein</topology>
    </subcellularLocation>
</comment>
<dbReference type="PANTHER" id="PTHR43124">
    <property type="entry name" value="PURINE EFFLUX PUMP PBUE"/>
    <property type="match status" value="1"/>
</dbReference>
<dbReference type="EMBL" id="CP002293">
    <property type="protein sequence ID" value="ADP73400.1"/>
    <property type="molecule type" value="Genomic_DNA"/>
</dbReference>
<evidence type="ECO:0000259" key="8">
    <source>
        <dbReference type="PROSITE" id="PS50850"/>
    </source>
</evidence>
<keyword evidence="4 7" id="KW-0812">Transmembrane</keyword>
<keyword evidence="5 7" id="KW-1133">Transmembrane helix</keyword>
<feature type="transmembrane region" description="Helical" evidence="7">
    <location>
        <begin position="158"/>
        <end position="180"/>
    </location>
</feature>
<keyword evidence="2" id="KW-0813">Transport</keyword>
<evidence type="ECO:0000256" key="7">
    <source>
        <dbReference type="SAM" id="Phobius"/>
    </source>
</evidence>
<evidence type="ECO:0000256" key="4">
    <source>
        <dbReference type="ARBA" id="ARBA00022692"/>
    </source>
</evidence>
<dbReference type="AlphaFoldDB" id="A0A7U3YD81"/>
<protein>
    <submittedName>
        <fullName evidence="9">Major facilitator superfamily MFS_1</fullName>
    </submittedName>
</protein>
<dbReference type="KEGG" id="gmc:GY4MC1_0568"/>
<dbReference type="SUPFAM" id="SSF103473">
    <property type="entry name" value="MFS general substrate transporter"/>
    <property type="match status" value="1"/>
</dbReference>
<proteinExistence type="predicted"/>
<dbReference type="InterPro" id="IPR001958">
    <property type="entry name" value="Tet-R_TetA/multi-R_MdtG-like"/>
</dbReference>
<feature type="transmembrane region" description="Helical" evidence="7">
    <location>
        <begin position="38"/>
        <end position="60"/>
    </location>
</feature>
<dbReference type="InterPro" id="IPR011701">
    <property type="entry name" value="MFS"/>
</dbReference>
<dbReference type="Pfam" id="PF07690">
    <property type="entry name" value="MFS_1"/>
    <property type="match status" value="2"/>
</dbReference>
<feature type="transmembrane region" description="Helical" evidence="7">
    <location>
        <begin position="300"/>
        <end position="326"/>
    </location>
</feature>
<name>A0A7U3YD81_GEOS0</name>
<dbReference type="PANTHER" id="PTHR43124:SF3">
    <property type="entry name" value="CHLORAMPHENICOL EFFLUX PUMP RV0191"/>
    <property type="match status" value="1"/>
</dbReference>
<evidence type="ECO:0000256" key="6">
    <source>
        <dbReference type="ARBA" id="ARBA00023136"/>
    </source>
</evidence>
<evidence type="ECO:0000256" key="2">
    <source>
        <dbReference type="ARBA" id="ARBA00022448"/>
    </source>
</evidence>
<feature type="transmembrane region" description="Helical" evidence="7">
    <location>
        <begin position="101"/>
        <end position="122"/>
    </location>
</feature>
<organism evidence="9">
    <name type="scientific">Geobacillus sp. (strain Y4.1MC1)</name>
    <dbReference type="NCBI Taxonomy" id="581103"/>
    <lineage>
        <taxon>Bacteria</taxon>
        <taxon>Bacillati</taxon>
        <taxon>Bacillota</taxon>
        <taxon>Bacilli</taxon>
        <taxon>Bacillales</taxon>
        <taxon>Anoxybacillaceae</taxon>
        <taxon>Geobacillus</taxon>
    </lineage>
</organism>
<dbReference type="Gene3D" id="1.20.1720.10">
    <property type="entry name" value="Multidrug resistance protein D"/>
    <property type="match status" value="1"/>
</dbReference>
<keyword evidence="3" id="KW-1003">Cell membrane</keyword>
<feature type="transmembrane region" description="Helical" evidence="7">
    <location>
        <begin position="244"/>
        <end position="261"/>
    </location>
</feature>
<dbReference type="PROSITE" id="PS50850">
    <property type="entry name" value="MFS"/>
    <property type="match status" value="1"/>
</dbReference>
<dbReference type="PRINTS" id="PR01035">
    <property type="entry name" value="TCRTETA"/>
</dbReference>
<dbReference type="GO" id="GO:0005886">
    <property type="term" value="C:plasma membrane"/>
    <property type="evidence" value="ECO:0007669"/>
    <property type="project" value="UniProtKB-SubCell"/>
</dbReference>
<feature type="domain" description="Major facilitator superfamily (MFS) profile" evidence="8">
    <location>
        <begin position="6"/>
        <end position="383"/>
    </location>
</feature>
<feature type="transmembrane region" description="Helical" evidence="7">
    <location>
        <begin position="210"/>
        <end position="232"/>
    </location>
</feature>
<gene>
    <name evidence="9" type="ORF">GY4MC1_0568</name>
</gene>
<feature type="transmembrane region" description="Helical" evidence="7">
    <location>
        <begin position="338"/>
        <end position="357"/>
    </location>
</feature>
<reference evidence="9" key="1">
    <citation type="submission" date="2010-10" db="EMBL/GenBank/DDBJ databases">
        <title>Complete sequence of chromosome of Geobacillus sp. Y4.1MC1.</title>
        <authorList>
            <consortium name="US DOE Joint Genome Institute"/>
            <person name="Lucas S."/>
            <person name="Copeland A."/>
            <person name="Lapidus A."/>
            <person name="Cheng J.-F."/>
            <person name="Bruce D."/>
            <person name="Goodwin L."/>
            <person name="Pitluck S."/>
            <person name="Chertkov O."/>
            <person name="Zhang X."/>
            <person name="Detter J.C."/>
            <person name="Han C."/>
            <person name="Tapia R."/>
            <person name="Land M."/>
            <person name="Hauser L."/>
            <person name="Jeffries C."/>
            <person name="Kyrpides N."/>
            <person name="Ivanova N."/>
            <person name="Ovchinnikova G."/>
            <person name="Brumm P."/>
            <person name="Mead D."/>
            <person name="Woyke T."/>
        </authorList>
    </citation>
    <scope>NUCLEOTIDE SEQUENCE [LARGE SCALE GENOMIC DNA]</scope>
    <source>
        <strain evidence="9">Y4.1MC1</strain>
    </source>
</reference>
<dbReference type="InterPro" id="IPR020846">
    <property type="entry name" value="MFS_dom"/>
</dbReference>
<dbReference type="GO" id="GO:0022857">
    <property type="term" value="F:transmembrane transporter activity"/>
    <property type="evidence" value="ECO:0007669"/>
    <property type="project" value="InterPro"/>
</dbReference>
<sequence length="392" mass="43334">MNRTAIVYLVSLAAFLGPFTQTIYTPILPEVTKDFGTSSFLVNLTISIFTFFLALMQMVYGPLTDTKGRRNVLLFGVFLYITASLGCFFSNSIYVLLVFRALQAIGIAAGSVVAATVIGDLFEGKARGKAMGTFQMMVSLGPVAGPIVGGFLGGRFNFHSVFLVLVLAGLLIWVGNFIFLQETKPEKQLAKTFRLRDFIPILRHRTGSSIILLGFIQYYAMYNFLVFLPSILTERYGLSAEEKGIAYLAMSCMIVIGSFIGGRIQGHWQERHIILATSYLNVASILLFLIVSHISISLLLISIMLFGLFLGTSLPVQTTLLTYVFQANRSTAIGVYNFFRYMGMALGPMIGSLLFSLGGYALVYGFTDIGFFFFSLWLTARVMFMNRPTSSI</sequence>
<feature type="transmembrane region" description="Helical" evidence="7">
    <location>
        <begin position="273"/>
        <end position="294"/>
    </location>
</feature>
<evidence type="ECO:0000256" key="3">
    <source>
        <dbReference type="ARBA" id="ARBA00022475"/>
    </source>
</evidence>
<dbReference type="InterPro" id="IPR036259">
    <property type="entry name" value="MFS_trans_sf"/>
</dbReference>
<keyword evidence="6 7" id="KW-0472">Membrane</keyword>
<evidence type="ECO:0000313" key="9">
    <source>
        <dbReference type="EMBL" id="ADP73400.1"/>
    </source>
</evidence>